<comment type="subcellular location">
    <subcellularLocation>
        <location evidence="1">Cell membrane</location>
        <topology evidence="1">Multi-pass membrane protein</topology>
    </subcellularLocation>
</comment>
<feature type="transmembrane region" description="Helical" evidence="6">
    <location>
        <begin position="21"/>
        <end position="47"/>
    </location>
</feature>
<dbReference type="Gene3D" id="1.20.1720.10">
    <property type="entry name" value="Multidrug resistance protein D"/>
    <property type="match status" value="1"/>
</dbReference>
<organism evidence="8 9">
    <name type="scientific">Streptomyces prunicolor</name>
    <dbReference type="NCBI Taxonomy" id="67348"/>
    <lineage>
        <taxon>Bacteria</taxon>
        <taxon>Bacillati</taxon>
        <taxon>Actinomycetota</taxon>
        <taxon>Actinomycetes</taxon>
        <taxon>Kitasatosporales</taxon>
        <taxon>Streptomycetaceae</taxon>
        <taxon>Streptomyces</taxon>
    </lineage>
</organism>
<accession>A0ABU4FM48</accession>
<evidence type="ECO:0000256" key="3">
    <source>
        <dbReference type="ARBA" id="ARBA00022989"/>
    </source>
</evidence>
<evidence type="ECO:0000256" key="6">
    <source>
        <dbReference type="SAM" id="Phobius"/>
    </source>
</evidence>
<feature type="transmembrane region" description="Helical" evidence="6">
    <location>
        <begin position="178"/>
        <end position="197"/>
    </location>
</feature>
<feature type="transmembrane region" description="Helical" evidence="6">
    <location>
        <begin position="151"/>
        <end position="172"/>
    </location>
</feature>
<dbReference type="EMBL" id="JAWMAJ010000154">
    <property type="protein sequence ID" value="MDV7221031.1"/>
    <property type="molecule type" value="Genomic_DNA"/>
</dbReference>
<feature type="transmembrane region" description="Helical" evidence="6">
    <location>
        <begin position="451"/>
        <end position="474"/>
    </location>
</feature>
<feature type="transmembrane region" description="Helical" evidence="6">
    <location>
        <begin position="322"/>
        <end position="341"/>
    </location>
</feature>
<dbReference type="InterPro" id="IPR011701">
    <property type="entry name" value="MFS"/>
</dbReference>
<dbReference type="SUPFAM" id="SSF103473">
    <property type="entry name" value="MFS general substrate transporter"/>
    <property type="match status" value="1"/>
</dbReference>
<feature type="transmembrane region" description="Helical" evidence="6">
    <location>
        <begin position="348"/>
        <end position="367"/>
    </location>
</feature>
<name>A0ABU4FM48_9ACTN</name>
<dbReference type="PRINTS" id="PR01036">
    <property type="entry name" value="TCRTETB"/>
</dbReference>
<evidence type="ECO:0000256" key="4">
    <source>
        <dbReference type="ARBA" id="ARBA00023136"/>
    </source>
</evidence>
<sequence>MRQLRTLPRPFTPDGSYPRRWSALVALLLAEAMNLLDATVVQVAAPAIHADLGGPVSGIQWFTTAYTLPFAVLLISGGRLGDIAGRRRLFVLGVAGFAVASLACALAPGVGFLIAFRAVQGASAALVIPQTIGLIKAMFSGDEMSRALGSIGPVMGLAAVCGPVLGGVLTHADLFNSSWRAVFLVNIPVALVVLALSPRLPENRAPKRPTLDVMGTLLAMTGTGLLVFPLIGADISRLSAGSWGAMTAGLLTLTAFALHQRGVAAAGRSPLVEPSLFARPGFTAALVASTSFFAVTNGLMTVVVLQLQLGLGTGVLKAGLSLAPWSVGLAVSSWAAGAHLVRRYGQRVMLVGLGVLLTGMLGAITAYRCAAPGAFPTWLLPALAVVGLGAGLFTPAFFTHALKPLRVQELGSAAGLLNAVQQLGATLGVAILGSVYLAGAKDGSGGASGSLYAVQVAFWSAVGLVGVSAGASWVMGREGGRGCEG</sequence>
<feature type="domain" description="Major facilitator superfamily (MFS) profile" evidence="7">
    <location>
        <begin position="23"/>
        <end position="480"/>
    </location>
</feature>
<dbReference type="CDD" id="cd17321">
    <property type="entry name" value="MFS_MMR_MDR_like"/>
    <property type="match status" value="1"/>
</dbReference>
<evidence type="ECO:0000313" key="8">
    <source>
        <dbReference type="EMBL" id="MDV7221031.1"/>
    </source>
</evidence>
<evidence type="ECO:0000256" key="2">
    <source>
        <dbReference type="ARBA" id="ARBA00022692"/>
    </source>
</evidence>
<protein>
    <submittedName>
        <fullName evidence="8">MFS transporter</fullName>
    </submittedName>
</protein>
<dbReference type="InterPro" id="IPR036259">
    <property type="entry name" value="MFS_trans_sf"/>
</dbReference>
<dbReference type="RefSeq" id="WP_317774429.1">
    <property type="nucleotide sequence ID" value="NZ_JAWMAJ010000154.1"/>
</dbReference>
<feature type="transmembrane region" description="Helical" evidence="6">
    <location>
        <begin position="414"/>
        <end position="439"/>
    </location>
</feature>
<dbReference type="InterPro" id="IPR020846">
    <property type="entry name" value="MFS_dom"/>
</dbReference>
<dbReference type="Proteomes" id="UP001187346">
    <property type="component" value="Unassembled WGS sequence"/>
</dbReference>
<dbReference type="Gene3D" id="1.20.1250.20">
    <property type="entry name" value="MFS general substrate transporter like domains"/>
    <property type="match status" value="1"/>
</dbReference>
<evidence type="ECO:0000256" key="5">
    <source>
        <dbReference type="ARBA" id="ARBA00023251"/>
    </source>
</evidence>
<evidence type="ECO:0000313" key="9">
    <source>
        <dbReference type="Proteomes" id="UP001187346"/>
    </source>
</evidence>
<feature type="transmembrane region" description="Helical" evidence="6">
    <location>
        <begin position="59"/>
        <end position="77"/>
    </location>
</feature>
<feature type="transmembrane region" description="Helical" evidence="6">
    <location>
        <begin position="122"/>
        <end position="139"/>
    </location>
</feature>
<keyword evidence="9" id="KW-1185">Reference proteome</keyword>
<evidence type="ECO:0000259" key="7">
    <source>
        <dbReference type="PROSITE" id="PS50850"/>
    </source>
</evidence>
<feature type="transmembrane region" description="Helical" evidence="6">
    <location>
        <begin position="379"/>
        <end position="402"/>
    </location>
</feature>
<feature type="transmembrane region" description="Helical" evidence="6">
    <location>
        <begin position="209"/>
        <end position="231"/>
    </location>
</feature>
<keyword evidence="2 6" id="KW-0812">Transmembrane</keyword>
<keyword evidence="4 6" id="KW-0472">Membrane</keyword>
<feature type="transmembrane region" description="Helical" evidence="6">
    <location>
        <begin position="89"/>
        <end position="116"/>
    </location>
</feature>
<keyword evidence="5" id="KW-0046">Antibiotic resistance</keyword>
<evidence type="ECO:0000256" key="1">
    <source>
        <dbReference type="ARBA" id="ARBA00004651"/>
    </source>
</evidence>
<reference evidence="8 9" key="1">
    <citation type="submission" date="2023-10" db="EMBL/GenBank/DDBJ databases">
        <title>Characterization of rhizosphere-enriched actinobacteria from wheat plants lab-grown on chernevaya soil.</title>
        <authorList>
            <person name="Tikhonova E.N."/>
            <person name="Konopkin A."/>
            <person name="Kravchenko I.K."/>
        </authorList>
    </citation>
    <scope>NUCLEOTIDE SEQUENCE [LARGE SCALE GENOMIC DNA]</scope>
    <source>
        <strain evidence="8 9">RR29</strain>
    </source>
</reference>
<gene>
    <name evidence="8" type="ORF">R5A26_34350</name>
</gene>
<comment type="caution">
    <text evidence="8">The sequence shown here is derived from an EMBL/GenBank/DDBJ whole genome shotgun (WGS) entry which is preliminary data.</text>
</comment>
<keyword evidence="3 6" id="KW-1133">Transmembrane helix</keyword>
<dbReference type="Pfam" id="PF07690">
    <property type="entry name" value="MFS_1"/>
    <property type="match status" value="1"/>
</dbReference>
<proteinExistence type="predicted"/>
<dbReference type="PANTHER" id="PTHR42718:SF39">
    <property type="entry name" value="ACTINORHODIN TRANSPORTER-RELATED"/>
    <property type="match status" value="1"/>
</dbReference>
<feature type="transmembrane region" description="Helical" evidence="6">
    <location>
        <begin position="243"/>
        <end position="260"/>
    </location>
</feature>
<dbReference type="PROSITE" id="PS50850">
    <property type="entry name" value="MFS"/>
    <property type="match status" value="1"/>
</dbReference>
<dbReference type="PANTHER" id="PTHR42718">
    <property type="entry name" value="MAJOR FACILITATOR SUPERFAMILY MULTIDRUG TRANSPORTER MFSC"/>
    <property type="match status" value="1"/>
</dbReference>
<feature type="transmembrane region" description="Helical" evidence="6">
    <location>
        <begin position="281"/>
        <end position="302"/>
    </location>
</feature>